<keyword evidence="4" id="KW-0411">Iron-sulfur</keyword>
<keyword evidence="2" id="KW-0479">Metal-binding</keyword>
<protein>
    <recommendedName>
        <fullName evidence="5">4Fe-4S ferredoxin-type domain-containing protein</fullName>
    </recommendedName>
</protein>
<dbReference type="EMBL" id="NDWU01000033">
    <property type="protein sequence ID" value="PUA31008.1"/>
    <property type="molecule type" value="Genomic_DNA"/>
</dbReference>
<dbReference type="InterPro" id="IPR050572">
    <property type="entry name" value="Fe-S_Ferredoxin"/>
</dbReference>
<gene>
    <name evidence="6" type="ORF">B9J98_08210</name>
</gene>
<evidence type="ECO:0000256" key="2">
    <source>
        <dbReference type="ARBA" id="ARBA00022723"/>
    </source>
</evidence>
<feature type="domain" description="4Fe-4S ferredoxin-type" evidence="5">
    <location>
        <begin position="38"/>
        <end position="69"/>
    </location>
</feature>
<accession>A0A2R7Y0I2</accession>
<dbReference type="PANTHER" id="PTHR43687:SF1">
    <property type="entry name" value="FERREDOXIN III"/>
    <property type="match status" value="1"/>
</dbReference>
<feature type="domain" description="4Fe-4S ferredoxin-type" evidence="5">
    <location>
        <begin position="98"/>
        <end position="127"/>
    </location>
</feature>
<name>A0A2R7Y0I2_9ARCH</name>
<dbReference type="GO" id="GO:0046872">
    <property type="term" value="F:metal ion binding"/>
    <property type="evidence" value="ECO:0007669"/>
    <property type="project" value="UniProtKB-KW"/>
</dbReference>
<dbReference type="Pfam" id="PF12838">
    <property type="entry name" value="Fer4_7"/>
    <property type="match status" value="1"/>
</dbReference>
<dbReference type="GO" id="GO:0016491">
    <property type="term" value="F:oxidoreductase activity"/>
    <property type="evidence" value="ECO:0007669"/>
    <property type="project" value="UniProtKB-ARBA"/>
</dbReference>
<feature type="domain" description="4Fe-4S ferredoxin-type" evidence="5">
    <location>
        <begin position="133"/>
        <end position="162"/>
    </location>
</feature>
<evidence type="ECO:0000256" key="1">
    <source>
        <dbReference type="ARBA" id="ARBA00022485"/>
    </source>
</evidence>
<evidence type="ECO:0000256" key="3">
    <source>
        <dbReference type="ARBA" id="ARBA00023004"/>
    </source>
</evidence>
<sequence>MYGLNRRSFIASMTGLLASATLLTLIGIGRGKKIRPPGVLEEDEFVSSCIRCGKCVDVCPTGGIKLDYSDLYDLGTPVLEGYCAVYTQLVEPSQEKNVRFKRSRENAELCLRCVDACPTGALKRLPLKKIKISIPKNDEEKCTKCYVCVAICPFDAVSVGKDGWPSFDLEKCIGCKQCAVLCPPRSITHEPYGR</sequence>
<dbReference type="SUPFAM" id="SSF54862">
    <property type="entry name" value="4Fe-4S ferredoxins"/>
    <property type="match status" value="1"/>
</dbReference>
<dbReference type="InterPro" id="IPR017896">
    <property type="entry name" value="4Fe4S_Fe-S-bd"/>
</dbReference>
<evidence type="ECO:0000313" key="6">
    <source>
        <dbReference type="EMBL" id="PUA31008.1"/>
    </source>
</evidence>
<dbReference type="Pfam" id="PF00037">
    <property type="entry name" value="Fer4"/>
    <property type="match status" value="2"/>
</dbReference>
<dbReference type="GO" id="GO:0051539">
    <property type="term" value="F:4 iron, 4 sulfur cluster binding"/>
    <property type="evidence" value="ECO:0007669"/>
    <property type="project" value="UniProtKB-KW"/>
</dbReference>
<organism evidence="6 7">
    <name type="scientific">Candidatus Terraquivivens tikiterensis</name>
    <dbReference type="NCBI Taxonomy" id="1980982"/>
    <lineage>
        <taxon>Archaea</taxon>
        <taxon>Nitrososphaerota</taxon>
        <taxon>Candidatus Wolframiiraptoraceae</taxon>
        <taxon>Candidatus Terraquivivens</taxon>
    </lineage>
</organism>
<dbReference type="Proteomes" id="UP000244066">
    <property type="component" value="Unassembled WGS sequence"/>
</dbReference>
<keyword evidence="3" id="KW-0408">Iron</keyword>
<feature type="domain" description="4Fe-4S ferredoxin-type" evidence="5">
    <location>
        <begin position="163"/>
        <end position="192"/>
    </location>
</feature>
<comment type="caution">
    <text evidence="6">The sequence shown here is derived from an EMBL/GenBank/DDBJ whole genome shotgun (WGS) entry which is preliminary data.</text>
</comment>
<dbReference type="PROSITE" id="PS51379">
    <property type="entry name" value="4FE4S_FER_2"/>
    <property type="match status" value="4"/>
</dbReference>
<evidence type="ECO:0000259" key="5">
    <source>
        <dbReference type="PROSITE" id="PS51379"/>
    </source>
</evidence>
<proteinExistence type="predicted"/>
<dbReference type="AlphaFoldDB" id="A0A2R7Y0I2"/>
<evidence type="ECO:0000256" key="4">
    <source>
        <dbReference type="ARBA" id="ARBA00023014"/>
    </source>
</evidence>
<dbReference type="PANTHER" id="PTHR43687">
    <property type="entry name" value="ADENYLYLSULFATE REDUCTASE, BETA SUBUNIT"/>
    <property type="match status" value="1"/>
</dbReference>
<reference evidence="6 7" key="1">
    <citation type="submission" date="2017-04" db="EMBL/GenBank/DDBJ databases">
        <title>Draft Aigarchaeota genome from a New Zealand hot spring.</title>
        <authorList>
            <person name="Reysenbach A.-L."/>
            <person name="Donaho J.A."/>
            <person name="Gerhart J."/>
            <person name="Kelley J.F."/>
            <person name="Kouba K."/>
            <person name="Podar M."/>
            <person name="Stott M."/>
        </authorList>
    </citation>
    <scope>NUCLEOTIDE SEQUENCE [LARGE SCALE GENOMIC DNA]</scope>
    <source>
        <strain evidence="6">NZ13_MG1</strain>
    </source>
</reference>
<dbReference type="Gene3D" id="3.30.70.20">
    <property type="match status" value="3"/>
</dbReference>
<keyword evidence="1" id="KW-0004">4Fe-4S</keyword>
<dbReference type="InterPro" id="IPR017900">
    <property type="entry name" value="4Fe4S_Fe_S_CS"/>
</dbReference>
<dbReference type="PROSITE" id="PS00198">
    <property type="entry name" value="4FE4S_FER_1"/>
    <property type="match status" value="3"/>
</dbReference>
<evidence type="ECO:0000313" key="7">
    <source>
        <dbReference type="Proteomes" id="UP000244066"/>
    </source>
</evidence>